<protein>
    <submittedName>
        <fullName evidence="2">Uncharacterized protein LOC117136975</fullName>
    </submittedName>
</protein>
<evidence type="ECO:0000313" key="1">
    <source>
        <dbReference type="Proteomes" id="UP000515162"/>
    </source>
</evidence>
<dbReference type="GeneID" id="117136975"/>
<evidence type="ECO:0000313" key="2">
    <source>
        <dbReference type="RefSeq" id="XP_033154041.1"/>
    </source>
</evidence>
<reference evidence="2" key="1">
    <citation type="submission" date="2025-08" db="UniProtKB">
        <authorList>
            <consortium name="RefSeq"/>
        </authorList>
    </citation>
    <scope>IDENTIFICATION</scope>
    <source>
        <strain evidence="2">Mau12</strain>
        <tissue evidence="2">Whole Body</tissue>
    </source>
</reference>
<keyword evidence="1" id="KW-1185">Reference proteome</keyword>
<dbReference type="RefSeq" id="XP_033154041.1">
    <property type="nucleotide sequence ID" value="XM_033298150.1"/>
</dbReference>
<name>A0A6P8JU24_DROMA</name>
<sequence length="144" mass="15378">MNKNPRASCDFDKYCQKIVYFNCAAAGPTFGGRSLSGCVAKAKDLQLLASGAPTACSAKLRLCSSADRSLVNTPSPELVFFFSTLHRRKQEADRRASILCTSVKLSLVSSSSSVRILNICAQHAPLAAGLVAAYAANLKQPQHE</sequence>
<proteinExistence type="predicted"/>
<organism evidence="1 2">
    <name type="scientific">Drosophila mauritiana</name>
    <name type="common">Fruit fly</name>
    <dbReference type="NCBI Taxonomy" id="7226"/>
    <lineage>
        <taxon>Eukaryota</taxon>
        <taxon>Metazoa</taxon>
        <taxon>Ecdysozoa</taxon>
        <taxon>Arthropoda</taxon>
        <taxon>Hexapoda</taxon>
        <taxon>Insecta</taxon>
        <taxon>Pterygota</taxon>
        <taxon>Neoptera</taxon>
        <taxon>Endopterygota</taxon>
        <taxon>Diptera</taxon>
        <taxon>Brachycera</taxon>
        <taxon>Muscomorpha</taxon>
        <taxon>Ephydroidea</taxon>
        <taxon>Drosophilidae</taxon>
        <taxon>Drosophila</taxon>
        <taxon>Sophophora</taxon>
    </lineage>
</organism>
<gene>
    <name evidence="2" type="primary">LOC117136975</name>
</gene>
<accession>A0A6P8JU24</accession>
<dbReference type="Proteomes" id="UP000515162">
    <property type="component" value="Chromosome 2R"/>
</dbReference>
<dbReference type="AlphaFoldDB" id="A0A6P8JU24"/>